<dbReference type="Gene3D" id="2.60.40.10">
    <property type="entry name" value="Immunoglobulins"/>
    <property type="match status" value="1"/>
</dbReference>
<protein>
    <submittedName>
        <fullName evidence="5">Glycoside hydrolase family 9 protein</fullName>
    </submittedName>
</protein>
<dbReference type="Pfam" id="PF00759">
    <property type="entry name" value="Glyco_hydro_9"/>
    <property type="match status" value="1"/>
</dbReference>
<dbReference type="EMBL" id="JBIPKE010000020">
    <property type="protein sequence ID" value="MFH6985733.1"/>
    <property type="molecule type" value="Genomic_DNA"/>
</dbReference>
<dbReference type="Gene3D" id="1.50.10.10">
    <property type="match status" value="1"/>
</dbReference>
<evidence type="ECO:0000259" key="4">
    <source>
        <dbReference type="Pfam" id="PF00759"/>
    </source>
</evidence>
<gene>
    <name evidence="5" type="ORF">ACHKAR_19930</name>
</gene>
<comment type="caution">
    <text evidence="5">The sequence shown here is derived from an EMBL/GenBank/DDBJ whole genome shotgun (WGS) entry which is preliminary data.</text>
</comment>
<feature type="domain" description="Glycoside hydrolase family 9" evidence="4">
    <location>
        <begin position="387"/>
        <end position="764"/>
    </location>
</feature>
<reference evidence="5 6" key="1">
    <citation type="journal article" date="2013" name="Int. J. Syst. Evol. Microbiol.">
        <title>Marinoscillum luteum sp. nov., isolated from marine sediment.</title>
        <authorList>
            <person name="Cha I.T."/>
            <person name="Park S.J."/>
            <person name="Kim S.J."/>
            <person name="Kim J.G."/>
            <person name="Jung M.Y."/>
            <person name="Shin K.S."/>
            <person name="Kwon K.K."/>
            <person name="Yang S.H."/>
            <person name="Seo Y.S."/>
            <person name="Rhee S.K."/>
        </authorList>
    </citation>
    <scope>NUCLEOTIDE SEQUENCE [LARGE SCALE GENOMIC DNA]</scope>
    <source>
        <strain evidence="5 6">KCTC 23939</strain>
    </source>
</reference>
<dbReference type="PROSITE" id="PS51257">
    <property type="entry name" value="PROKAR_LIPOPROTEIN"/>
    <property type="match status" value="1"/>
</dbReference>
<dbReference type="InterPro" id="IPR013783">
    <property type="entry name" value="Ig-like_fold"/>
</dbReference>
<dbReference type="InterPro" id="IPR014756">
    <property type="entry name" value="Ig_E-set"/>
</dbReference>
<dbReference type="SUPFAM" id="SSF81296">
    <property type="entry name" value="E set domains"/>
    <property type="match status" value="1"/>
</dbReference>
<keyword evidence="3" id="KW-0624">Polysaccharide degradation</keyword>
<evidence type="ECO:0000313" key="6">
    <source>
        <dbReference type="Proteomes" id="UP001610063"/>
    </source>
</evidence>
<name>A0ABW7NDR1_9BACT</name>
<evidence type="ECO:0000256" key="2">
    <source>
        <dbReference type="ARBA" id="ARBA00023277"/>
    </source>
</evidence>
<dbReference type="InterPro" id="IPR004197">
    <property type="entry name" value="Cellulase_Ig-like"/>
</dbReference>
<keyword evidence="5" id="KW-0378">Hydrolase</keyword>
<comment type="similarity">
    <text evidence="1">Belongs to the glycosyl hydrolase 9 (cellulase E) family.</text>
</comment>
<sequence length="829" mass="92348">MKKNSNIKLHITMFLAFATLILSCDKKQNNHLKLNDQEYFQSRGLNVLVYTSWYNGLFSDEKKSGIELIHHEVRTATNGDVRLGPTPEQWDPIPTFRERKVDHENGTIEAFLHYPAFNFEYSVKVSQEGPSVNISVNLEYPVPEKLIGKAGFNLEFIPPAYFEKGYLMDEKSGTFPLYPSSSMEIKNGVVDPLPLATGSSLVLSPEDPKTRVAINSRMGDLALYDGRDKAQNGWFVVRSLLPAAKTGKVLEWTLEANTIPGWTRPPVIGHSQQGYHPDQPKKAVVELDRNDQSTSSAKLIKIAGDGSEEIVIGKALTQWGAYLRYNYGTFDFTEIKENGLYVIEAGNTRTEAFKISADVYGTAWQPTLDIFFPVQMDHMFVNEAYKVWHGKSHMDDALQAPVDWVHFDLYAQGPTTDTPYQPGEHIPGLDIGGWYDAGDFDIRTQTQCYVVQNLVNTWEAFGLDRDQTSIDQTLQYVDIHKPDGKADLLQQIEHGTLALIAQHRAVGHAIHGIVAAHLSQYTHLGDGVTKTDNLIYTPQLDSFKTDGFRSGTFDDRWAFTSRTTPLNYRSIAALAAASRALKGYNDALADECLTTAINVWKEEHAKEPDLFHHGNTTGGALDDEELKAATQLLLSTRDPQYAKRISELWPTIDRNFGQHASRIAAVLHLLDDDLKNKIPQRVAQYKIWMDSIETQNPYGVPVTTGGWAGSGAVVGFGITAYDLHQAFPDIIGSEYVFKALNYLYGNHPGSDISLVSGVGTKSKKVAYGNNRADYSFIAGGVVPGVLILPPDFPENKEDWPFLWGENEYVVSVASAYLYLANAADHLLNK</sequence>
<dbReference type="RefSeq" id="WP_395419133.1">
    <property type="nucleotide sequence ID" value="NZ_JBIPKE010000020.1"/>
</dbReference>
<evidence type="ECO:0000313" key="5">
    <source>
        <dbReference type="EMBL" id="MFH6985733.1"/>
    </source>
</evidence>
<dbReference type="CDD" id="cd02850">
    <property type="entry name" value="E_set_Cellulase_N"/>
    <property type="match status" value="1"/>
</dbReference>
<proteinExistence type="inferred from homology"/>
<evidence type="ECO:0000256" key="3">
    <source>
        <dbReference type="ARBA" id="ARBA00023326"/>
    </source>
</evidence>
<organism evidence="5 6">
    <name type="scientific">Marinoscillum luteum</name>
    <dbReference type="NCBI Taxonomy" id="861051"/>
    <lineage>
        <taxon>Bacteria</taxon>
        <taxon>Pseudomonadati</taxon>
        <taxon>Bacteroidota</taxon>
        <taxon>Cytophagia</taxon>
        <taxon>Cytophagales</taxon>
        <taxon>Reichenbachiellaceae</taxon>
        <taxon>Marinoscillum</taxon>
    </lineage>
</organism>
<dbReference type="Proteomes" id="UP001610063">
    <property type="component" value="Unassembled WGS sequence"/>
</dbReference>
<dbReference type="InterPro" id="IPR008928">
    <property type="entry name" value="6-hairpin_glycosidase_sf"/>
</dbReference>
<keyword evidence="2" id="KW-0119">Carbohydrate metabolism</keyword>
<dbReference type="InterPro" id="IPR012341">
    <property type="entry name" value="6hp_glycosidase-like_sf"/>
</dbReference>
<evidence type="ECO:0000256" key="1">
    <source>
        <dbReference type="ARBA" id="ARBA00007072"/>
    </source>
</evidence>
<dbReference type="InterPro" id="IPR001701">
    <property type="entry name" value="Glyco_hydro_9"/>
</dbReference>
<keyword evidence="6" id="KW-1185">Reference proteome</keyword>
<dbReference type="SUPFAM" id="SSF48208">
    <property type="entry name" value="Six-hairpin glycosidases"/>
    <property type="match status" value="1"/>
</dbReference>
<accession>A0ABW7NDR1</accession>
<dbReference type="GO" id="GO:0016787">
    <property type="term" value="F:hydrolase activity"/>
    <property type="evidence" value="ECO:0007669"/>
    <property type="project" value="UniProtKB-KW"/>
</dbReference>